<dbReference type="Proteomes" id="UP000255297">
    <property type="component" value="Unassembled WGS sequence"/>
</dbReference>
<dbReference type="PANTHER" id="PTHR46401">
    <property type="entry name" value="GLYCOSYLTRANSFERASE WBBK-RELATED"/>
    <property type="match status" value="1"/>
</dbReference>
<keyword evidence="2" id="KW-0808">Transferase</keyword>
<dbReference type="Pfam" id="PF00534">
    <property type="entry name" value="Glycos_transf_1"/>
    <property type="match status" value="1"/>
</dbReference>
<reference evidence="2 3" key="1">
    <citation type="submission" date="2018-06" db="EMBL/GenBank/DDBJ databases">
        <authorList>
            <consortium name="Pathogen Informatics"/>
            <person name="Doyle S."/>
        </authorList>
    </citation>
    <scope>NUCLEOTIDE SEQUENCE [LARGE SCALE GENOMIC DNA]</scope>
    <source>
        <strain evidence="2 3">NCTC11532</strain>
    </source>
</reference>
<dbReference type="Gene3D" id="3.40.50.2000">
    <property type="entry name" value="Glycogen Phosphorylase B"/>
    <property type="match status" value="1"/>
</dbReference>
<proteinExistence type="predicted"/>
<dbReference type="EMBL" id="UGPB01000001">
    <property type="protein sequence ID" value="STY28929.1"/>
    <property type="molecule type" value="Genomic_DNA"/>
</dbReference>
<dbReference type="AlphaFoldDB" id="A0A378LSW8"/>
<dbReference type="RefSeq" id="WP_031567468.1">
    <property type="nucleotide sequence ID" value="NZ_CAAAIS010000008.1"/>
</dbReference>
<dbReference type="GO" id="GO:0016757">
    <property type="term" value="F:glycosyltransferase activity"/>
    <property type="evidence" value="ECO:0007669"/>
    <property type="project" value="InterPro"/>
</dbReference>
<dbReference type="STRING" id="1122170.GCA_000701265_01913"/>
<dbReference type="CDD" id="cd03809">
    <property type="entry name" value="GT4_MtfB-like"/>
    <property type="match status" value="1"/>
</dbReference>
<name>A0A378LSW8_9GAMM</name>
<dbReference type="SUPFAM" id="SSF53756">
    <property type="entry name" value="UDP-Glycosyltransferase/glycogen phosphorylase"/>
    <property type="match status" value="1"/>
</dbReference>
<keyword evidence="3" id="KW-1185">Reference proteome</keyword>
<dbReference type="InterPro" id="IPR001296">
    <property type="entry name" value="Glyco_trans_1"/>
</dbReference>
<dbReference type="OrthoDB" id="9764577at2"/>
<accession>A0A378LSW8</accession>
<sequence length="382" mass="44001">MKLILNVTRMLGTLLTGHYSGTGVDRVLLSYIHNYKKQARAFVHYPGIDCIYSQKISRELFDYILQSTEHLQTMRQSLRIKGMLLQRNHQDLDKSIFLHIDQFPHKFKLIHQLNIPMVSMVHDLIPIHYAEYSDKKKINRHIQFLNHSIHGSGIITNSQNTLDDLSAYCLNLHKSRPPMISAPLASGLPLHITPGPRLVQEPYFVIISTIEGRKNHLTLLHIWRRLIAQFSGHTPKLVIIGKRGWKCEQVLDLLDHCKQLKPFIIEESSCSDQKLVTYLHHAQALLFPSFSEGYGLPLVEALSYATPVIASNIPVFYEIAGNIPEYIDPLDTIKWMQTIEEYCRTNSSMRAAQMERLKFFKTPTWTDHFHKVDGFLQNIVGS</sequence>
<evidence type="ECO:0000259" key="1">
    <source>
        <dbReference type="Pfam" id="PF00534"/>
    </source>
</evidence>
<feature type="domain" description="Glycosyl transferase family 1" evidence="1">
    <location>
        <begin position="200"/>
        <end position="321"/>
    </location>
</feature>
<evidence type="ECO:0000313" key="2">
    <source>
        <dbReference type="EMBL" id="STY28929.1"/>
    </source>
</evidence>
<organism evidence="2 3">
    <name type="scientific">Legionella wadsworthii</name>
    <dbReference type="NCBI Taxonomy" id="28088"/>
    <lineage>
        <taxon>Bacteria</taxon>
        <taxon>Pseudomonadati</taxon>
        <taxon>Pseudomonadota</taxon>
        <taxon>Gammaproteobacteria</taxon>
        <taxon>Legionellales</taxon>
        <taxon>Legionellaceae</taxon>
        <taxon>Legionella</taxon>
    </lineage>
</organism>
<evidence type="ECO:0000313" key="3">
    <source>
        <dbReference type="Proteomes" id="UP000255297"/>
    </source>
</evidence>
<protein>
    <submittedName>
        <fullName evidence="2">Glycosyltransferase</fullName>
    </submittedName>
</protein>
<dbReference type="PANTHER" id="PTHR46401:SF9">
    <property type="entry name" value="MANNOSYLTRANSFERASE A"/>
    <property type="match status" value="1"/>
</dbReference>
<gene>
    <name evidence="2" type="ORF">NCTC11532_01106</name>
</gene>